<dbReference type="Pfam" id="PF00858">
    <property type="entry name" value="ASC"/>
    <property type="match status" value="1"/>
</dbReference>
<keyword evidence="8 12" id="KW-0406">Ion transport</keyword>
<evidence type="ECO:0000256" key="5">
    <source>
        <dbReference type="ARBA" id="ARBA00022692"/>
    </source>
</evidence>
<evidence type="ECO:0000256" key="9">
    <source>
        <dbReference type="ARBA" id="ARBA00023136"/>
    </source>
</evidence>
<evidence type="ECO:0000256" key="7">
    <source>
        <dbReference type="ARBA" id="ARBA00023053"/>
    </source>
</evidence>
<reference evidence="14" key="1">
    <citation type="journal article" date="2023" name="IScience">
        <title>Live-bearing cockroach genome reveals convergent evolutionary mechanisms linked to viviparity in insects and beyond.</title>
        <authorList>
            <person name="Fouks B."/>
            <person name="Harrison M.C."/>
            <person name="Mikhailova A.A."/>
            <person name="Marchal E."/>
            <person name="English S."/>
            <person name="Carruthers M."/>
            <person name="Jennings E.C."/>
            <person name="Chiamaka E.L."/>
            <person name="Frigard R.A."/>
            <person name="Pippel M."/>
            <person name="Attardo G.M."/>
            <person name="Benoit J.B."/>
            <person name="Bornberg-Bauer E."/>
            <person name="Tobe S.S."/>
        </authorList>
    </citation>
    <scope>NUCLEOTIDE SEQUENCE</scope>
    <source>
        <strain evidence="14">Stay&amp;Tobe</strain>
    </source>
</reference>
<keyword evidence="6 13" id="KW-1133">Transmembrane helix</keyword>
<reference evidence="14" key="2">
    <citation type="submission" date="2023-05" db="EMBL/GenBank/DDBJ databases">
        <authorList>
            <person name="Fouks B."/>
        </authorList>
    </citation>
    <scope>NUCLEOTIDE SEQUENCE</scope>
    <source>
        <strain evidence="14">Stay&amp;Tobe</strain>
        <tissue evidence="14">Testes</tissue>
    </source>
</reference>
<dbReference type="PANTHER" id="PTHR11690:SF288">
    <property type="entry name" value="AMILORIDE-SENSITIVE NA+ CHANNEL-RELATED"/>
    <property type="match status" value="1"/>
</dbReference>
<dbReference type="Proteomes" id="UP001233999">
    <property type="component" value="Unassembled WGS sequence"/>
</dbReference>
<dbReference type="InterPro" id="IPR020903">
    <property type="entry name" value="ENaC_CS"/>
</dbReference>
<keyword evidence="7" id="KW-0915">Sodium</keyword>
<dbReference type="PANTHER" id="PTHR11690">
    <property type="entry name" value="AMILORIDE-SENSITIVE SODIUM CHANNEL-RELATED"/>
    <property type="match status" value="1"/>
</dbReference>
<organism evidence="14 15">
    <name type="scientific">Diploptera punctata</name>
    <name type="common">Pacific beetle cockroach</name>
    <dbReference type="NCBI Taxonomy" id="6984"/>
    <lineage>
        <taxon>Eukaryota</taxon>
        <taxon>Metazoa</taxon>
        <taxon>Ecdysozoa</taxon>
        <taxon>Arthropoda</taxon>
        <taxon>Hexapoda</taxon>
        <taxon>Insecta</taxon>
        <taxon>Pterygota</taxon>
        <taxon>Neoptera</taxon>
        <taxon>Polyneoptera</taxon>
        <taxon>Dictyoptera</taxon>
        <taxon>Blattodea</taxon>
        <taxon>Blaberoidea</taxon>
        <taxon>Blaberidae</taxon>
        <taxon>Diplopterinae</taxon>
        <taxon>Diploptera</taxon>
    </lineage>
</organism>
<accession>A0AAD8EQK0</accession>
<evidence type="ECO:0000256" key="4">
    <source>
        <dbReference type="ARBA" id="ARBA00022461"/>
    </source>
</evidence>
<comment type="similarity">
    <text evidence="2 12">Belongs to the amiloride-sensitive sodium channel (TC 1.A.6) family.</text>
</comment>
<evidence type="ECO:0000313" key="15">
    <source>
        <dbReference type="Proteomes" id="UP001233999"/>
    </source>
</evidence>
<keyword evidence="4 12" id="KW-0894">Sodium channel</keyword>
<name>A0AAD8EQK0_DIPPU</name>
<keyword evidence="3 12" id="KW-0813">Transport</keyword>
<evidence type="ECO:0000256" key="2">
    <source>
        <dbReference type="ARBA" id="ARBA00007193"/>
    </source>
</evidence>
<gene>
    <name evidence="14" type="ORF">L9F63_010883</name>
</gene>
<dbReference type="GO" id="GO:0015280">
    <property type="term" value="F:ligand-gated sodium channel activity"/>
    <property type="evidence" value="ECO:0007669"/>
    <property type="project" value="TreeGrafter"/>
</dbReference>
<dbReference type="PROSITE" id="PS01206">
    <property type="entry name" value="ASC"/>
    <property type="match status" value="1"/>
</dbReference>
<evidence type="ECO:0000256" key="13">
    <source>
        <dbReference type="SAM" id="Phobius"/>
    </source>
</evidence>
<keyword evidence="10 12" id="KW-0739">Sodium transport</keyword>
<keyword evidence="11 12" id="KW-0407">Ion channel</keyword>
<evidence type="ECO:0000256" key="1">
    <source>
        <dbReference type="ARBA" id="ARBA00004141"/>
    </source>
</evidence>
<comment type="subcellular location">
    <subcellularLocation>
        <location evidence="1">Membrane</location>
        <topology evidence="1">Multi-pass membrane protein</topology>
    </subcellularLocation>
</comment>
<evidence type="ECO:0000256" key="11">
    <source>
        <dbReference type="ARBA" id="ARBA00023303"/>
    </source>
</evidence>
<proteinExistence type="inferred from homology"/>
<evidence type="ECO:0000256" key="3">
    <source>
        <dbReference type="ARBA" id="ARBA00022448"/>
    </source>
</evidence>
<dbReference type="Gene3D" id="1.10.287.770">
    <property type="entry name" value="YojJ-like"/>
    <property type="match status" value="1"/>
</dbReference>
<evidence type="ECO:0000313" key="14">
    <source>
        <dbReference type="EMBL" id="KAJ9598439.1"/>
    </source>
</evidence>
<dbReference type="GO" id="GO:0005886">
    <property type="term" value="C:plasma membrane"/>
    <property type="evidence" value="ECO:0007669"/>
    <property type="project" value="TreeGrafter"/>
</dbReference>
<comment type="caution">
    <text evidence="14">The sequence shown here is derived from an EMBL/GenBank/DDBJ whole genome shotgun (WGS) entry which is preliminary data.</text>
</comment>
<dbReference type="Gene3D" id="1.10.287.820">
    <property type="entry name" value="Acid-sensing ion channel domain"/>
    <property type="match status" value="1"/>
</dbReference>
<evidence type="ECO:0000256" key="8">
    <source>
        <dbReference type="ARBA" id="ARBA00023065"/>
    </source>
</evidence>
<keyword evidence="5 12" id="KW-0812">Transmembrane</keyword>
<keyword evidence="9 13" id="KW-0472">Membrane</keyword>
<evidence type="ECO:0000256" key="10">
    <source>
        <dbReference type="ARBA" id="ARBA00023201"/>
    </source>
</evidence>
<keyword evidence="15" id="KW-1185">Reference proteome</keyword>
<dbReference type="AlphaFoldDB" id="A0AAD8EQK0"/>
<evidence type="ECO:0000256" key="6">
    <source>
        <dbReference type="ARBA" id="ARBA00022989"/>
    </source>
</evidence>
<protein>
    <submittedName>
        <fullName evidence="14">Uncharacterized protein</fullName>
    </submittedName>
</protein>
<dbReference type="EMBL" id="JASPKZ010001219">
    <property type="protein sequence ID" value="KAJ9598439.1"/>
    <property type="molecule type" value="Genomic_DNA"/>
</dbReference>
<feature type="transmembrane region" description="Helical" evidence="13">
    <location>
        <begin position="490"/>
        <end position="513"/>
    </location>
</feature>
<sequence>MEICETEKRRRRRKQRVLKALKKNSMEFCNHTSLHGLQYLGEPNRPPVERFFWLIIFITSLIIVTLVTYNVWKKWHYSPVFVSFGDAMKPVWEIPFPAITICPQIKVKQTKFNFSHVCELTNKTEKHVERLHNYSLRCFCILDGCNATLNSPIDRDVRESSTRMNEFLEEVAPTVKEVIEVCRWRGINEKCEEIFKPVITDDGLCYAANVLNVDEIFNNDTVQSDWNILHHRETKYWTFENQYSDSESGDAYPVRALTSGTSGGLLLLISLHKEDVDPLCSASVYGVKRTVLNKICPADYPAAVQDQYFRIPVNRDVVVGIKPRIMTTGNNLRSYSPIYRKCYFANERHLRYFKIYTQQNCILECFSNYTLKQCKCVAYYMPRTKDIPMCNIRKMNCTEQTKVKFIADDSGMEKCRCLPSCTEIKYDIETSQAMFRSDKLSNAMGVENTEQHRESVSMVSIFYKDNQFVTNYRSELYGTADFLASCGGLLGLYLGFSFLSLIEIIYFFTLRLISNFQANRRSSN</sequence>
<evidence type="ECO:0000256" key="12">
    <source>
        <dbReference type="RuleBase" id="RU000679"/>
    </source>
</evidence>
<dbReference type="PRINTS" id="PR01078">
    <property type="entry name" value="AMINACHANNEL"/>
</dbReference>
<dbReference type="InterPro" id="IPR001873">
    <property type="entry name" value="ENaC"/>
</dbReference>
<feature type="transmembrane region" description="Helical" evidence="13">
    <location>
        <begin position="51"/>
        <end position="72"/>
    </location>
</feature>